<reference evidence="4" key="1">
    <citation type="journal article" date="2011" name="Genome Biol.">
        <title>Comparative genomics of the social amoebae Dictyostelium discoideum and Dictyostelium purpureum.</title>
        <authorList>
            <consortium name="US DOE Joint Genome Institute (JGI-PGF)"/>
            <person name="Sucgang R."/>
            <person name="Kuo A."/>
            <person name="Tian X."/>
            <person name="Salerno W."/>
            <person name="Parikh A."/>
            <person name="Feasley C.L."/>
            <person name="Dalin E."/>
            <person name="Tu H."/>
            <person name="Huang E."/>
            <person name="Barry K."/>
            <person name="Lindquist E."/>
            <person name="Shapiro H."/>
            <person name="Bruce D."/>
            <person name="Schmutz J."/>
            <person name="Salamov A."/>
            <person name="Fey P."/>
            <person name="Gaudet P."/>
            <person name="Anjard C."/>
            <person name="Babu M.M."/>
            <person name="Basu S."/>
            <person name="Bushmanova Y."/>
            <person name="van der Wel H."/>
            <person name="Katoh-Kurasawa M."/>
            <person name="Dinh C."/>
            <person name="Coutinho P.M."/>
            <person name="Saito T."/>
            <person name="Elias M."/>
            <person name="Schaap P."/>
            <person name="Kay R.R."/>
            <person name="Henrissat B."/>
            <person name="Eichinger L."/>
            <person name="Rivero F."/>
            <person name="Putnam N.H."/>
            <person name="West C.M."/>
            <person name="Loomis W.F."/>
            <person name="Chisholm R.L."/>
            <person name="Shaulsky G."/>
            <person name="Strassmann J.E."/>
            <person name="Queller D.C."/>
            <person name="Kuspa A."/>
            <person name="Grigoriev I.V."/>
        </authorList>
    </citation>
    <scope>NUCLEOTIDE SEQUENCE [LARGE SCALE GENOMIC DNA]</scope>
    <source>
        <strain evidence="4">QSDP1</strain>
    </source>
</reference>
<dbReference type="FunCoup" id="F0ZSL0">
    <property type="interactions" value="743"/>
</dbReference>
<feature type="domain" description="DUF6748" evidence="2">
    <location>
        <begin position="72"/>
        <end position="159"/>
    </location>
</feature>
<evidence type="ECO:0000313" key="3">
    <source>
        <dbReference type="EMBL" id="EGC33065.1"/>
    </source>
</evidence>
<dbReference type="AlphaFoldDB" id="F0ZSL0"/>
<feature type="chain" id="PRO_5003265381" description="DUF6748 domain-containing protein" evidence="1">
    <location>
        <begin position="19"/>
        <end position="288"/>
    </location>
</feature>
<dbReference type="KEGG" id="dpp:DICPUDRAFT_95133"/>
<dbReference type="GeneID" id="10504776"/>
<dbReference type="InParanoid" id="F0ZSL0"/>
<dbReference type="EMBL" id="GL871160">
    <property type="protein sequence ID" value="EGC33065.1"/>
    <property type="molecule type" value="Genomic_DNA"/>
</dbReference>
<proteinExistence type="predicted"/>
<gene>
    <name evidence="3" type="ORF">DICPUDRAFT_95133</name>
</gene>
<keyword evidence="4" id="KW-1185">Reference proteome</keyword>
<sequence>MKLFLSLCIVFFISFCLAEENAMIRPNGYYSVSWEDIRCFRAPCPQYVATKLNCNDTKNILSINLPASLKSYQNYLTSNESNSVIFFGNISPSPGFPKEASDFNVIRAYKKLPLGNTPASTDKFYLFSDNGIRCIKAPCPSTKAVLVNLYGQSQVVSSIKQPYEANVGSLFDSEWLSSKTVRSDDNGLIGQGTIVNGEVVVSNSYVRLPDPSSKCPSLPLLKCKANNVVIFTRDENRCLTSPSCTDSGGCALFLPICPEGYYLDSWRGAKFGCNGYHCDAYFLPKTHK</sequence>
<dbReference type="PANTHER" id="PTHR34411:SF5">
    <property type="entry name" value="DUF6748 DOMAIN-CONTAINING PROTEIN"/>
    <property type="match status" value="1"/>
</dbReference>
<dbReference type="InterPro" id="IPR046636">
    <property type="entry name" value="DUF6748"/>
</dbReference>
<dbReference type="PANTHER" id="PTHR34411">
    <property type="entry name" value="DUF6748 DOMAIN-CONTAINING PROTEIN-RELATED"/>
    <property type="match status" value="1"/>
</dbReference>
<accession>F0ZSL0</accession>
<dbReference type="InterPro" id="IPR040405">
    <property type="entry name" value="DDB_G0275255-like"/>
</dbReference>
<dbReference type="RefSeq" id="XP_003290415.1">
    <property type="nucleotide sequence ID" value="XM_003290367.1"/>
</dbReference>
<feature type="signal peptide" evidence="1">
    <location>
        <begin position="1"/>
        <end position="18"/>
    </location>
</feature>
<protein>
    <recommendedName>
        <fullName evidence="2">DUF6748 domain-containing protein</fullName>
    </recommendedName>
</protein>
<dbReference type="VEuPathDB" id="AmoebaDB:DICPUDRAFT_95133"/>
<name>F0ZSL0_DICPU</name>
<dbReference type="Pfam" id="PF20533">
    <property type="entry name" value="DUF6748"/>
    <property type="match status" value="1"/>
</dbReference>
<evidence type="ECO:0000313" key="4">
    <source>
        <dbReference type="Proteomes" id="UP000001064"/>
    </source>
</evidence>
<evidence type="ECO:0000259" key="2">
    <source>
        <dbReference type="Pfam" id="PF20533"/>
    </source>
</evidence>
<evidence type="ECO:0000256" key="1">
    <source>
        <dbReference type="SAM" id="SignalP"/>
    </source>
</evidence>
<dbReference type="Proteomes" id="UP000001064">
    <property type="component" value="Unassembled WGS sequence"/>
</dbReference>
<organism evidence="3 4">
    <name type="scientific">Dictyostelium purpureum</name>
    <name type="common">Slime mold</name>
    <dbReference type="NCBI Taxonomy" id="5786"/>
    <lineage>
        <taxon>Eukaryota</taxon>
        <taxon>Amoebozoa</taxon>
        <taxon>Evosea</taxon>
        <taxon>Eumycetozoa</taxon>
        <taxon>Dictyostelia</taxon>
        <taxon>Dictyosteliales</taxon>
        <taxon>Dictyosteliaceae</taxon>
        <taxon>Dictyostelium</taxon>
    </lineage>
</organism>
<dbReference type="eggNOG" id="ENOG502RDA3">
    <property type="taxonomic scope" value="Eukaryota"/>
</dbReference>
<dbReference type="OrthoDB" id="18792at2759"/>
<dbReference type="OMA" id="DWENINC"/>
<keyword evidence="1" id="KW-0732">Signal</keyword>